<evidence type="ECO:0000256" key="4">
    <source>
        <dbReference type="SAM" id="Phobius"/>
    </source>
</evidence>
<name>A0A937RMY1_9ACTN</name>
<dbReference type="PRINTS" id="PR00633">
    <property type="entry name" value="RCCNDNSATION"/>
</dbReference>
<evidence type="ECO:0000259" key="5">
    <source>
        <dbReference type="Pfam" id="PF25390"/>
    </source>
</evidence>
<evidence type="ECO:0000256" key="1">
    <source>
        <dbReference type="ARBA" id="ARBA00022658"/>
    </source>
</evidence>
<keyword evidence="4" id="KW-1133">Transmembrane helix</keyword>
<keyword evidence="2" id="KW-0677">Repeat</keyword>
<dbReference type="AlphaFoldDB" id="A0A937RMY1"/>
<comment type="caution">
    <text evidence="6">The sequence shown here is derived from an EMBL/GenBank/DDBJ whole genome shotgun (WGS) entry which is preliminary data.</text>
</comment>
<dbReference type="InterPro" id="IPR000408">
    <property type="entry name" value="Reg_chr_condens"/>
</dbReference>
<dbReference type="Pfam" id="PF25390">
    <property type="entry name" value="WD40_RLD"/>
    <property type="match status" value="1"/>
</dbReference>
<keyword evidence="1" id="KW-0344">Guanine-nucleotide releasing factor</keyword>
<feature type="transmembrane region" description="Helical" evidence="4">
    <location>
        <begin position="38"/>
        <end position="58"/>
    </location>
</feature>
<dbReference type="Gene3D" id="2.130.10.30">
    <property type="entry name" value="Regulator of chromosome condensation 1/beta-lactamase-inhibitor protein II"/>
    <property type="match status" value="2"/>
</dbReference>
<keyword evidence="7" id="KW-1185">Reference proteome</keyword>
<keyword evidence="4" id="KW-0472">Membrane</keyword>
<dbReference type="Proteomes" id="UP000604475">
    <property type="component" value="Unassembled WGS sequence"/>
</dbReference>
<dbReference type="InterPro" id="IPR058923">
    <property type="entry name" value="RCC1-like_dom"/>
</dbReference>
<dbReference type="RefSeq" id="WP_203005209.1">
    <property type="nucleotide sequence ID" value="NZ_JADWYU010000193.1"/>
</dbReference>
<organism evidence="6 7">
    <name type="scientific">Frankia nepalensis</name>
    <dbReference type="NCBI Taxonomy" id="1836974"/>
    <lineage>
        <taxon>Bacteria</taxon>
        <taxon>Bacillati</taxon>
        <taxon>Actinomycetota</taxon>
        <taxon>Actinomycetes</taxon>
        <taxon>Frankiales</taxon>
        <taxon>Frankiaceae</taxon>
        <taxon>Frankia</taxon>
    </lineage>
</organism>
<reference evidence="6" key="1">
    <citation type="submission" date="2020-12" db="EMBL/GenBank/DDBJ databases">
        <title>Genomic characterization of non-nitrogen-fixing Frankia strains.</title>
        <authorList>
            <person name="Carlos-Shanley C."/>
            <person name="Guerra T."/>
            <person name="Hahn D."/>
        </authorList>
    </citation>
    <scope>NUCLEOTIDE SEQUENCE</scope>
    <source>
        <strain evidence="6">CN6</strain>
    </source>
</reference>
<gene>
    <name evidence="6" type="ORF">I7412_38980</name>
</gene>
<dbReference type="PROSITE" id="PS50012">
    <property type="entry name" value="RCC1_3"/>
    <property type="match status" value="7"/>
</dbReference>
<dbReference type="SUPFAM" id="SSF50985">
    <property type="entry name" value="RCC1/BLIP-II"/>
    <property type="match status" value="2"/>
</dbReference>
<dbReference type="GO" id="GO:0005085">
    <property type="term" value="F:guanyl-nucleotide exchange factor activity"/>
    <property type="evidence" value="ECO:0007669"/>
    <property type="project" value="TreeGrafter"/>
</dbReference>
<dbReference type="EMBL" id="JAEACQ010000366">
    <property type="protein sequence ID" value="MBL7633037.1"/>
    <property type="molecule type" value="Genomic_DNA"/>
</dbReference>
<evidence type="ECO:0000313" key="6">
    <source>
        <dbReference type="EMBL" id="MBL7633037.1"/>
    </source>
</evidence>
<evidence type="ECO:0000313" key="7">
    <source>
        <dbReference type="Proteomes" id="UP000604475"/>
    </source>
</evidence>
<accession>A0A937RMY1</accession>
<feature type="region of interest" description="Disordered" evidence="3">
    <location>
        <begin position="1"/>
        <end position="31"/>
    </location>
</feature>
<dbReference type="PANTHER" id="PTHR45982:SF1">
    <property type="entry name" value="REGULATOR OF CHROMOSOME CONDENSATION"/>
    <property type="match status" value="1"/>
</dbReference>
<proteinExistence type="predicted"/>
<dbReference type="PANTHER" id="PTHR45982">
    <property type="entry name" value="REGULATOR OF CHROMOSOME CONDENSATION"/>
    <property type="match status" value="1"/>
</dbReference>
<dbReference type="PROSITE" id="PS00626">
    <property type="entry name" value="RCC1_2"/>
    <property type="match status" value="1"/>
</dbReference>
<feature type="compositionally biased region" description="Low complexity" evidence="3">
    <location>
        <begin position="20"/>
        <end position="29"/>
    </location>
</feature>
<dbReference type="Pfam" id="PF00415">
    <property type="entry name" value="RCC1"/>
    <property type="match status" value="1"/>
</dbReference>
<keyword evidence="4" id="KW-0812">Transmembrane</keyword>
<dbReference type="InterPro" id="IPR009091">
    <property type="entry name" value="RCC1/BLIP-II"/>
</dbReference>
<feature type="domain" description="RCC1-like" evidence="5">
    <location>
        <begin position="74"/>
        <end position="357"/>
    </location>
</feature>
<protein>
    <submittedName>
        <fullName evidence="6">RCC1 repeat- and reductase domain-containing protein</fullName>
    </submittedName>
</protein>
<dbReference type="InterPro" id="IPR051553">
    <property type="entry name" value="Ran_GTPase-activating"/>
</dbReference>
<evidence type="ECO:0000256" key="3">
    <source>
        <dbReference type="SAM" id="MobiDB-lite"/>
    </source>
</evidence>
<evidence type="ECO:0000256" key="2">
    <source>
        <dbReference type="ARBA" id="ARBA00022737"/>
    </source>
</evidence>
<sequence>MKSRSGGLATVPEPEEALVGPRPASSSVRRGARRGRSAWAAALAAVLTTTTTATILVATPAGAQAPAAPVATGLSWGSNNYGELGDGTMTARNRPVNTVGLPNLTAMSAGSSGAFSVALDELGNVWAWGTNTQGELGDGTTTPHGTPIKVPGLTRVTQVTAGGAHVLALRSDGTVWAWGDNRYGQLGAGQGPEQDATPKPVPGLTDVKQISAGEGHNLALKADGTVWGWGYNEYGQLGTLAQQVIYTPVQIHGIGKVVAQLSAGTFHSVALRTDGSVWAWGSNGCGQVSPATSWNAVHTVPVRIPRLSGVLQVSAGRENTLVVSADGYQGRVLGWGCNSNGELASEIWPITFPVPVDYLPTDMVEVSHRRTHTMALRADGTVWTWGANNRGQLGIGITGGYYGASQVPGLRGVRHVAAGYAHSLAIAPPISGNIPLDRG</sequence>
<dbReference type="GO" id="GO:0005737">
    <property type="term" value="C:cytoplasm"/>
    <property type="evidence" value="ECO:0007669"/>
    <property type="project" value="TreeGrafter"/>
</dbReference>